<reference evidence="2" key="1">
    <citation type="journal article" date="2018" name="Gigascience">
        <title>Genome assembly of the Pink Ipe (Handroanthus impetiginosus, Bignoniaceae), a highly valued, ecologically keystone Neotropical timber forest tree.</title>
        <authorList>
            <person name="Silva-Junior O.B."/>
            <person name="Grattapaglia D."/>
            <person name="Novaes E."/>
            <person name="Collevatti R.G."/>
        </authorList>
    </citation>
    <scope>NUCLEOTIDE SEQUENCE [LARGE SCALE GENOMIC DNA]</scope>
    <source>
        <strain evidence="2">cv. UFG-1</strain>
    </source>
</reference>
<evidence type="ECO:0000313" key="1">
    <source>
        <dbReference type="EMBL" id="PIM98168.1"/>
    </source>
</evidence>
<dbReference type="AlphaFoldDB" id="A0A2G9FYN4"/>
<gene>
    <name evidence="1" type="ORF">CDL12_29354</name>
</gene>
<protein>
    <submittedName>
        <fullName evidence="1">Uncharacterized protein</fullName>
    </submittedName>
</protein>
<organism evidence="1 2">
    <name type="scientific">Handroanthus impetiginosus</name>
    <dbReference type="NCBI Taxonomy" id="429701"/>
    <lineage>
        <taxon>Eukaryota</taxon>
        <taxon>Viridiplantae</taxon>
        <taxon>Streptophyta</taxon>
        <taxon>Embryophyta</taxon>
        <taxon>Tracheophyta</taxon>
        <taxon>Spermatophyta</taxon>
        <taxon>Magnoliopsida</taxon>
        <taxon>eudicotyledons</taxon>
        <taxon>Gunneridae</taxon>
        <taxon>Pentapetalae</taxon>
        <taxon>asterids</taxon>
        <taxon>lamiids</taxon>
        <taxon>Lamiales</taxon>
        <taxon>Bignoniaceae</taxon>
        <taxon>Crescentiina</taxon>
        <taxon>Tabebuia alliance</taxon>
        <taxon>Handroanthus</taxon>
    </lineage>
</organism>
<dbReference type="Proteomes" id="UP000231279">
    <property type="component" value="Unassembled WGS sequence"/>
</dbReference>
<dbReference type="EMBL" id="NKXS01008686">
    <property type="protein sequence ID" value="PIM98168.1"/>
    <property type="molecule type" value="Genomic_DNA"/>
</dbReference>
<comment type="caution">
    <text evidence="1">The sequence shown here is derived from an EMBL/GenBank/DDBJ whole genome shotgun (WGS) entry which is preliminary data.</text>
</comment>
<proteinExistence type="predicted"/>
<sequence length="108" mass="12135">MIRNCSREVLNPSVRQPITQRPNPDDFLLKLAQQLKKVAQWLSIISSPAVQQPNGLKNPAVQQPNGLSSWPRCSRPSQFIITIHQIIISGPRMRNPCITAAHFKSSNQ</sequence>
<evidence type="ECO:0000313" key="2">
    <source>
        <dbReference type="Proteomes" id="UP000231279"/>
    </source>
</evidence>
<accession>A0A2G9FYN4</accession>
<keyword evidence="2" id="KW-1185">Reference proteome</keyword>
<name>A0A2G9FYN4_9LAMI</name>